<reference evidence="1" key="1">
    <citation type="submission" date="2014-11" db="EMBL/GenBank/DDBJ databases">
        <authorList>
            <person name="Amaro Gonzalez C."/>
        </authorList>
    </citation>
    <scope>NUCLEOTIDE SEQUENCE</scope>
</reference>
<sequence>MMDTGARHAYSVSFLDSPIKKVT</sequence>
<proteinExistence type="predicted"/>
<reference evidence="1" key="2">
    <citation type="journal article" date="2015" name="Fish Shellfish Immunol.">
        <title>Early steps in the European eel (Anguilla anguilla)-Vibrio vulnificus interaction in the gills: Role of the RtxA13 toxin.</title>
        <authorList>
            <person name="Callol A."/>
            <person name="Pajuelo D."/>
            <person name="Ebbesson L."/>
            <person name="Teles M."/>
            <person name="MacKenzie S."/>
            <person name="Amaro C."/>
        </authorList>
    </citation>
    <scope>NUCLEOTIDE SEQUENCE</scope>
</reference>
<protein>
    <submittedName>
        <fullName evidence="1">Uncharacterized protein</fullName>
    </submittedName>
</protein>
<evidence type="ECO:0000313" key="1">
    <source>
        <dbReference type="EMBL" id="JAH80904.1"/>
    </source>
</evidence>
<accession>A0A0E9VS17</accession>
<dbReference type="AlphaFoldDB" id="A0A0E9VS17"/>
<name>A0A0E9VS17_ANGAN</name>
<organism evidence="1">
    <name type="scientific">Anguilla anguilla</name>
    <name type="common">European freshwater eel</name>
    <name type="synonym">Muraena anguilla</name>
    <dbReference type="NCBI Taxonomy" id="7936"/>
    <lineage>
        <taxon>Eukaryota</taxon>
        <taxon>Metazoa</taxon>
        <taxon>Chordata</taxon>
        <taxon>Craniata</taxon>
        <taxon>Vertebrata</taxon>
        <taxon>Euteleostomi</taxon>
        <taxon>Actinopterygii</taxon>
        <taxon>Neopterygii</taxon>
        <taxon>Teleostei</taxon>
        <taxon>Anguilliformes</taxon>
        <taxon>Anguillidae</taxon>
        <taxon>Anguilla</taxon>
    </lineage>
</organism>
<dbReference type="EMBL" id="GBXM01027673">
    <property type="protein sequence ID" value="JAH80904.1"/>
    <property type="molecule type" value="Transcribed_RNA"/>
</dbReference>